<evidence type="ECO:0000256" key="12">
    <source>
        <dbReference type="SAM" id="MobiDB-lite"/>
    </source>
</evidence>
<comment type="subcellular location">
    <subcellularLocation>
        <location evidence="11">Cytoplasm</location>
    </subcellularLocation>
</comment>
<dbReference type="Gene3D" id="2.60.200.40">
    <property type="match status" value="1"/>
</dbReference>
<feature type="active site" description="Proton acceptor" evidence="11">
    <location>
        <position position="291"/>
    </location>
</feature>
<dbReference type="SUPFAM" id="SSF111331">
    <property type="entry name" value="NAD kinase/diacylglycerol kinase-like"/>
    <property type="match status" value="1"/>
</dbReference>
<evidence type="ECO:0000256" key="5">
    <source>
        <dbReference type="ARBA" id="ARBA00022777"/>
    </source>
</evidence>
<dbReference type="Pfam" id="PF00781">
    <property type="entry name" value="DAGK_cat"/>
    <property type="match status" value="1"/>
</dbReference>
<dbReference type="Pfam" id="PF19279">
    <property type="entry name" value="YegS_C"/>
    <property type="match status" value="1"/>
</dbReference>
<keyword evidence="1 11" id="KW-0444">Lipid biosynthesis</keyword>
<keyword evidence="6 11" id="KW-0067">ATP-binding</keyword>
<keyword evidence="15" id="KW-1185">Reference proteome</keyword>
<dbReference type="NCBIfam" id="TIGR00147">
    <property type="entry name" value="YegS/Rv2252/BmrU family lipid kinase"/>
    <property type="match status" value="1"/>
</dbReference>
<dbReference type="InterPro" id="IPR001206">
    <property type="entry name" value="Diacylglycerol_kinase_cat_dom"/>
</dbReference>
<feature type="binding site" evidence="11">
    <location>
        <position position="45"/>
    </location>
    <ligand>
        <name>ATP</name>
        <dbReference type="ChEBI" id="CHEBI:30616"/>
    </ligand>
</feature>
<dbReference type="RefSeq" id="WP_215218836.1">
    <property type="nucleotide sequence ID" value="NZ_OU015430.1"/>
</dbReference>
<dbReference type="NCBIfam" id="NF009602">
    <property type="entry name" value="PRK13054.1"/>
    <property type="match status" value="1"/>
</dbReference>
<organism evidence="14 15">
    <name type="scientific">Novilysobacter luteus</name>
    <dbReference type="NCBI Taxonomy" id="2822368"/>
    <lineage>
        <taxon>Bacteria</taxon>
        <taxon>Pseudomonadati</taxon>
        <taxon>Pseudomonadota</taxon>
        <taxon>Gammaproteobacteria</taxon>
        <taxon>Lysobacterales</taxon>
        <taxon>Lysobacteraceae</taxon>
        <taxon>Novilysobacter</taxon>
    </lineage>
</organism>
<comment type="cofactor">
    <cofactor evidence="11">
        <name>Mg(2+)</name>
        <dbReference type="ChEBI" id="CHEBI:18420"/>
    </cofactor>
    <cofactor evidence="11">
        <name>Ca(2+)</name>
        <dbReference type="ChEBI" id="CHEBI:29108"/>
    </cofactor>
    <text evidence="11">Binds 1 Mg(2+) ion per subunit. Ca(2+) may be able to substitute.</text>
</comment>
<evidence type="ECO:0000259" key="13">
    <source>
        <dbReference type="PROSITE" id="PS50146"/>
    </source>
</evidence>
<keyword evidence="5 11" id="KW-0418">Kinase</keyword>
<feature type="binding site" evidence="11">
    <location>
        <position position="233"/>
    </location>
    <ligand>
        <name>Mg(2+)</name>
        <dbReference type="ChEBI" id="CHEBI:18420"/>
    </ligand>
</feature>
<evidence type="ECO:0000256" key="7">
    <source>
        <dbReference type="ARBA" id="ARBA00022842"/>
    </source>
</evidence>
<reference evidence="14 15" key="1">
    <citation type="submission" date="2021-04" db="EMBL/GenBank/DDBJ databases">
        <authorList>
            <person name="Rodrigo-Torres L."/>
            <person name="Arahal R. D."/>
            <person name="Lucena T."/>
        </authorList>
    </citation>
    <scope>NUCLEOTIDE SEQUENCE [LARGE SCALE GENOMIC DNA]</scope>
    <source>
        <strain evidence="14 15">CECT 30171</strain>
    </source>
</reference>
<evidence type="ECO:0000313" key="14">
    <source>
        <dbReference type="EMBL" id="CAG4977089.1"/>
    </source>
</evidence>
<dbReference type="InterPro" id="IPR016064">
    <property type="entry name" value="NAD/diacylglycerol_kinase_sf"/>
</dbReference>
<accession>A0ABM8UI35</accession>
<evidence type="ECO:0000256" key="11">
    <source>
        <dbReference type="HAMAP-Rule" id="MF_01377"/>
    </source>
</evidence>
<comment type="similarity">
    <text evidence="11">Belongs to the diacylglycerol/lipid kinase family. YegS lipid kinase subfamily.</text>
</comment>
<comment type="function">
    <text evidence="11">Probably phosphorylates lipids; the in vivo substrate is unknown.</text>
</comment>
<dbReference type="InterPro" id="IPR017438">
    <property type="entry name" value="ATP-NAD_kinase_N"/>
</dbReference>
<evidence type="ECO:0000256" key="9">
    <source>
        <dbReference type="ARBA" id="ARBA00023209"/>
    </source>
</evidence>
<keyword evidence="3 11" id="KW-0479">Metal-binding</keyword>
<dbReference type="PROSITE" id="PS50146">
    <property type="entry name" value="DAGK"/>
    <property type="match status" value="1"/>
</dbReference>
<evidence type="ECO:0000313" key="15">
    <source>
        <dbReference type="Proteomes" id="UP000680116"/>
    </source>
</evidence>
<dbReference type="NCBIfam" id="TIGR03702">
    <property type="entry name" value="lip_kinase_YegS"/>
    <property type="match status" value="1"/>
</dbReference>
<gene>
    <name evidence="14" type="primary">yegS</name>
    <name evidence="14" type="ORF">LYB30171_02337</name>
</gene>
<feature type="binding site" evidence="11">
    <location>
        <position position="102"/>
    </location>
    <ligand>
        <name>ATP</name>
        <dbReference type="ChEBI" id="CHEBI:30616"/>
    </ligand>
</feature>
<evidence type="ECO:0000256" key="6">
    <source>
        <dbReference type="ARBA" id="ARBA00022840"/>
    </source>
</evidence>
<dbReference type="SMART" id="SM00046">
    <property type="entry name" value="DAGKc"/>
    <property type="match status" value="1"/>
</dbReference>
<dbReference type="Proteomes" id="UP000680116">
    <property type="component" value="Chromosome"/>
</dbReference>
<evidence type="ECO:0000256" key="4">
    <source>
        <dbReference type="ARBA" id="ARBA00022741"/>
    </source>
</evidence>
<keyword evidence="9 11" id="KW-0594">Phospholipid biosynthesis</keyword>
<feature type="binding site" evidence="11">
    <location>
        <begin position="71"/>
        <end position="77"/>
    </location>
    <ligand>
        <name>ATP</name>
        <dbReference type="ChEBI" id="CHEBI:30616"/>
    </ligand>
</feature>
<evidence type="ECO:0000256" key="3">
    <source>
        <dbReference type="ARBA" id="ARBA00022723"/>
    </source>
</evidence>
<evidence type="ECO:0000256" key="8">
    <source>
        <dbReference type="ARBA" id="ARBA00023098"/>
    </source>
</evidence>
<keyword evidence="4 11" id="KW-0547">Nucleotide-binding</keyword>
<dbReference type="PANTHER" id="PTHR12358">
    <property type="entry name" value="SPHINGOSINE KINASE"/>
    <property type="match status" value="1"/>
</dbReference>
<dbReference type="EMBL" id="OU015430">
    <property type="protein sequence ID" value="CAG4977089.1"/>
    <property type="molecule type" value="Genomic_DNA"/>
</dbReference>
<keyword evidence="2 11" id="KW-0808">Transferase</keyword>
<dbReference type="InterPro" id="IPR022433">
    <property type="entry name" value="Lip_kinase_YegS"/>
</dbReference>
<evidence type="ECO:0000256" key="10">
    <source>
        <dbReference type="ARBA" id="ARBA00023264"/>
    </source>
</evidence>
<dbReference type="InterPro" id="IPR050187">
    <property type="entry name" value="Lipid_Phosphate_FormReg"/>
</dbReference>
<sequence length="341" mass="35586">MSEPETSTGPCWRLILNGKSAGDVALREAVAAMRDQGVNLSVRVTWESGDAERYVAEALADGVDTVIAAGGDGTLSEVATTLAHRDEDADALPSLALVPMGTANDFAVAAQIPLEAAAALELARTGTAHAIDLLRIESPGNVHWCANVASGGFGTQVTVETDEGMKKMLGGLAYLITGIARLGRIDPIQARISATDRTGEPFRWEGGFIALGIGNGRQAGGGQALCPDAVVDDDLLDLTIVPELEGEVGSTLGALLSEGKHAALERVAVRRQLPWVEIEAPEPFTLNLDGEPVESSRFHVACVARRVRMHLPPGCPLLRPPGNPLPQSDDAPVAPPGLVVA</sequence>
<dbReference type="InterPro" id="IPR045540">
    <property type="entry name" value="YegS/DAGK_C"/>
</dbReference>
<name>A0ABM8UI35_9GAMM</name>
<feature type="binding site" evidence="11">
    <location>
        <position position="235"/>
    </location>
    <ligand>
        <name>Mg(2+)</name>
        <dbReference type="ChEBI" id="CHEBI:18420"/>
    </ligand>
</feature>
<dbReference type="Gene3D" id="3.40.50.10330">
    <property type="entry name" value="Probable inorganic polyphosphate/atp-NAD kinase, domain 1"/>
    <property type="match status" value="1"/>
</dbReference>
<keyword evidence="8 11" id="KW-0443">Lipid metabolism</keyword>
<proteinExistence type="inferred from homology"/>
<keyword evidence="11" id="KW-0963">Cytoplasm</keyword>
<dbReference type="GO" id="GO:0016301">
    <property type="term" value="F:kinase activity"/>
    <property type="evidence" value="ECO:0007669"/>
    <property type="project" value="UniProtKB-KW"/>
</dbReference>
<feature type="binding site" evidence="11">
    <location>
        <position position="230"/>
    </location>
    <ligand>
        <name>Mg(2+)</name>
        <dbReference type="ChEBI" id="CHEBI:18420"/>
    </ligand>
</feature>
<dbReference type="HAMAP" id="MF_01377">
    <property type="entry name" value="YegS"/>
    <property type="match status" value="1"/>
</dbReference>
<protein>
    <recommendedName>
        <fullName evidence="11">Probable lipid kinase YegS-like</fullName>
        <ecNumber evidence="11">2.7.1.-</ecNumber>
    </recommendedName>
</protein>
<dbReference type="PANTHER" id="PTHR12358:SF106">
    <property type="entry name" value="LIPID KINASE YEGS"/>
    <property type="match status" value="1"/>
</dbReference>
<keyword evidence="7 11" id="KW-0460">Magnesium</keyword>
<feature type="region of interest" description="Disordered" evidence="12">
    <location>
        <begin position="319"/>
        <end position="341"/>
    </location>
</feature>
<dbReference type="EC" id="2.7.1.-" evidence="11"/>
<keyword evidence="10 11" id="KW-1208">Phospholipid metabolism</keyword>
<evidence type="ECO:0000256" key="2">
    <source>
        <dbReference type="ARBA" id="ARBA00022679"/>
    </source>
</evidence>
<dbReference type="InterPro" id="IPR005218">
    <property type="entry name" value="Diacylglycerol/lipid_kinase"/>
</dbReference>
<feature type="domain" description="DAGKc" evidence="13">
    <location>
        <begin position="7"/>
        <end position="140"/>
    </location>
</feature>
<evidence type="ECO:0000256" key="1">
    <source>
        <dbReference type="ARBA" id="ARBA00022516"/>
    </source>
</evidence>